<dbReference type="EMBL" id="JANCLT010000004">
    <property type="protein sequence ID" value="MCP8968959.1"/>
    <property type="molecule type" value="Genomic_DNA"/>
</dbReference>
<sequence length="69" mass="8071">MSPDHMIFESLCRQYVGNRVEVLTGEPEDMRMYEGIWIGKNDTGMFIKPDNQRIMYIEFDDIAVLQLAV</sequence>
<reference evidence="1" key="1">
    <citation type="submission" date="2022-07" db="EMBL/GenBank/DDBJ databases">
        <authorList>
            <person name="Li W.-J."/>
            <person name="Deng Q.-Q."/>
        </authorList>
    </citation>
    <scope>NUCLEOTIDE SEQUENCE</scope>
    <source>
        <strain evidence="1">SYSU M60031</strain>
    </source>
</reference>
<accession>A0AA41X936</accession>
<keyword evidence="2" id="KW-1185">Reference proteome</keyword>
<gene>
    <name evidence="1" type="ORF">NK662_10455</name>
</gene>
<protein>
    <submittedName>
        <fullName evidence="1">Uncharacterized protein</fullName>
    </submittedName>
</protein>
<dbReference type="Proteomes" id="UP001156102">
    <property type="component" value="Unassembled WGS sequence"/>
</dbReference>
<dbReference type="AlphaFoldDB" id="A0AA41X936"/>
<organism evidence="1 2">
    <name type="scientific">Ectobacillus ponti</name>
    <dbReference type="NCBI Taxonomy" id="2961894"/>
    <lineage>
        <taxon>Bacteria</taxon>
        <taxon>Bacillati</taxon>
        <taxon>Bacillota</taxon>
        <taxon>Bacilli</taxon>
        <taxon>Bacillales</taxon>
        <taxon>Bacillaceae</taxon>
        <taxon>Ectobacillus</taxon>
    </lineage>
</organism>
<dbReference type="RefSeq" id="WP_254758865.1">
    <property type="nucleotide sequence ID" value="NZ_JANCLT010000004.1"/>
</dbReference>
<name>A0AA41X936_9BACI</name>
<evidence type="ECO:0000313" key="2">
    <source>
        <dbReference type="Proteomes" id="UP001156102"/>
    </source>
</evidence>
<evidence type="ECO:0000313" key="1">
    <source>
        <dbReference type="EMBL" id="MCP8968959.1"/>
    </source>
</evidence>
<proteinExistence type="predicted"/>
<comment type="caution">
    <text evidence="1">The sequence shown here is derived from an EMBL/GenBank/DDBJ whole genome shotgun (WGS) entry which is preliminary data.</text>
</comment>